<feature type="domain" description="FAS1" evidence="2">
    <location>
        <begin position="32"/>
        <end position="174"/>
    </location>
</feature>
<evidence type="ECO:0000313" key="3">
    <source>
        <dbReference type="EMBL" id="EFX90098.1"/>
    </source>
</evidence>
<dbReference type="SUPFAM" id="SSF82153">
    <property type="entry name" value="FAS1 domain"/>
    <property type="match status" value="1"/>
</dbReference>
<organism evidence="3 4">
    <name type="scientific">Daphnia pulex</name>
    <name type="common">Water flea</name>
    <dbReference type="NCBI Taxonomy" id="6669"/>
    <lineage>
        <taxon>Eukaryota</taxon>
        <taxon>Metazoa</taxon>
        <taxon>Ecdysozoa</taxon>
        <taxon>Arthropoda</taxon>
        <taxon>Crustacea</taxon>
        <taxon>Branchiopoda</taxon>
        <taxon>Diplostraca</taxon>
        <taxon>Cladocera</taxon>
        <taxon>Anomopoda</taxon>
        <taxon>Daphniidae</taxon>
        <taxon>Daphnia</taxon>
    </lineage>
</organism>
<dbReference type="Gene3D" id="2.30.180.10">
    <property type="entry name" value="FAS1 domain"/>
    <property type="match status" value="1"/>
</dbReference>
<dbReference type="PROSITE" id="PS50213">
    <property type="entry name" value="FAS1"/>
    <property type="match status" value="1"/>
</dbReference>
<keyword evidence="1" id="KW-0732">Signal</keyword>
<dbReference type="KEGG" id="dpx:DAPPUDRAFT_220196"/>
<accession>E9FR48</accession>
<proteinExistence type="predicted"/>
<dbReference type="GO" id="GO:0050839">
    <property type="term" value="F:cell adhesion molecule binding"/>
    <property type="evidence" value="ECO:0000318"/>
    <property type="project" value="GO_Central"/>
</dbReference>
<dbReference type="OrthoDB" id="6352195at2759"/>
<dbReference type="FunFam" id="2.30.180.10:FF:000095">
    <property type="match status" value="1"/>
</dbReference>
<dbReference type="GO" id="GO:0007155">
    <property type="term" value="P:cell adhesion"/>
    <property type="evidence" value="ECO:0000318"/>
    <property type="project" value="GO_Central"/>
</dbReference>
<dbReference type="HOGENOM" id="CLU_1290117_0_0_1"/>
<evidence type="ECO:0000256" key="1">
    <source>
        <dbReference type="SAM" id="SignalP"/>
    </source>
</evidence>
<sequence length="214" mass="23149">MIGSMSCLLVASLLAVTVSSATTSTQAGADLVSVILASLKGQPEMSNIARYLEMSRDALAKELPLESSGRKLSYTFFAPNSLAFLRQMPQDAVDPLVVDDSLRNKVLTRHFARQRVSSDDLSKLDKLVMADAKEVALTRTAGTKTNRINDAEIQPGAIQLANNLGTVYFIDRLFMTGEEVNEAIRVHSVKNPNSGFGLFGVPPPPDAPVFLPKQ</sequence>
<evidence type="ECO:0000259" key="2">
    <source>
        <dbReference type="PROSITE" id="PS50213"/>
    </source>
</evidence>
<dbReference type="GO" id="GO:0030198">
    <property type="term" value="P:extracellular matrix organization"/>
    <property type="evidence" value="ECO:0000318"/>
    <property type="project" value="GO_Central"/>
</dbReference>
<evidence type="ECO:0000313" key="4">
    <source>
        <dbReference type="Proteomes" id="UP000000305"/>
    </source>
</evidence>
<dbReference type="InterPro" id="IPR000782">
    <property type="entry name" value="FAS1_domain"/>
</dbReference>
<dbReference type="SMART" id="SM00554">
    <property type="entry name" value="FAS1"/>
    <property type="match status" value="1"/>
</dbReference>
<keyword evidence="4" id="KW-1185">Reference proteome</keyword>
<dbReference type="InterPro" id="IPR036378">
    <property type="entry name" value="FAS1_dom_sf"/>
</dbReference>
<dbReference type="Pfam" id="PF02469">
    <property type="entry name" value="Fasciclin"/>
    <property type="match status" value="1"/>
</dbReference>
<dbReference type="AlphaFoldDB" id="E9FR48"/>
<reference evidence="3 4" key="1">
    <citation type="journal article" date="2011" name="Science">
        <title>The ecoresponsive genome of Daphnia pulex.</title>
        <authorList>
            <person name="Colbourne J.K."/>
            <person name="Pfrender M.E."/>
            <person name="Gilbert D."/>
            <person name="Thomas W.K."/>
            <person name="Tucker A."/>
            <person name="Oakley T.H."/>
            <person name="Tokishita S."/>
            <person name="Aerts A."/>
            <person name="Arnold G.J."/>
            <person name="Basu M.K."/>
            <person name="Bauer D.J."/>
            <person name="Caceres C.E."/>
            <person name="Carmel L."/>
            <person name="Casola C."/>
            <person name="Choi J.H."/>
            <person name="Detter J.C."/>
            <person name="Dong Q."/>
            <person name="Dusheyko S."/>
            <person name="Eads B.D."/>
            <person name="Frohlich T."/>
            <person name="Geiler-Samerotte K.A."/>
            <person name="Gerlach D."/>
            <person name="Hatcher P."/>
            <person name="Jogdeo S."/>
            <person name="Krijgsveld J."/>
            <person name="Kriventseva E.V."/>
            <person name="Kultz D."/>
            <person name="Laforsch C."/>
            <person name="Lindquist E."/>
            <person name="Lopez J."/>
            <person name="Manak J.R."/>
            <person name="Muller J."/>
            <person name="Pangilinan J."/>
            <person name="Patwardhan R.P."/>
            <person name="Pitluck S."/>
            <person name="Pritham E.J."/>
            <person name="Rechtsteiner A."/>
            <person name="Rho M."/>
            <person name="Rogozin I.B."/>
            <person name="Sakarya O."/>
            <person name="Salamov A."/>
            <person name="Schaack S."/>
            <person name="Shapiro H."/>
            <person name="Shiga Y."/>
            <person name="Skalitzky C."/>
            <person name="Smith Z."/>
            <person name="Souvorov A."/>
            <person name="Sung W."/>
            <person name="Tang Z."/>
            <person name="Tsuchiya D."/>
            <person name="Tu H."/>
            <person name="Vos H."/>
            <person name="Wang M."/>
            <person name="Wolf Y.I."/>
            <person name="Yamagata H."/>
            <person name="Yamada T."/>
            <person name="Ye Y."/>
            <person name="Shaw J.R."/>
            <person name="Andrews J."/>
            <person name="Crease T.J."/>
            <person name="Tang H."/>
            <person name="Lucas S.M."/>
            <person name="Robertson H.M."/>
            <person name="Bork P."/>
            <person name="Koonin E.V."/>
            <person name="Zdobnov E.M."/>
            <person name="Grigoriev I.V."/>
            <person name="Lynch M."/>
            <person name="Boore J.L."/>
        </authorList>
    </citation>
    <scope>NUCLEOTIDE SEQUENCE [LARGE SCALE GENOMIC DNA]</scope>
</reference>
<dbReference type="InParanoid" id="E9FR48"/>
<feature type="chain" id="PRO_5003240461" description="FAS1 domain-containing protein" evidence="1">
    <location>
        <begin position="22"/>
        <end position="214"/>
    </location>
</feature>
<name>E9FR48_DAPPU</name>
<dbReference type="Proteomes" id="UP000000305">
    <property type="component" value="Unassembled WGS sequence"/>
</dbReference>
<dbReference type="PhylomeDB" id="E9FR48"/>
<dbReference type="GO" id="GO:0031012">
    <property type="term" value="C:extracellular matrix"/>
    <property type="evidence" value="ECO:0000318"/>
    <property type="project" value="GO_Central"/>
</dbReference>
<gene>
    <name evidence="3" type="ORF">DAPPUDRAFT_220196</name>
</gene>
<dbReference type="GO" id="GO:0005615">
    <property type="term" value="C:extracellular space"/>
    <property type="evidence" value="ECO:0000318"/>
    <property type="project" value="GO_Central"/>
</dbReference>
<feature type="signal peptide" evidence="1">
    <location>
        <begin position="1"/>
        <end position="21"/>
    </location>
</feature>
<protein>
    <recommendedName>
        <fullName evidence="2">FAS1 domain-containing protein</fullName>
    </recommendedName>
</protein>
<dbReference type="EMBL" id="GL732523">
    <property type="protein sequence ID" value="EFX90098.1"/>
    <property type="molecule type" value="Genomic_DNA"/>
</dbReference>